<feature type="domain" description="Acetyl xylan esterase" evidence="2">
    <location>
        <begin position="114"/>
        <end position="391"/>
    </location>
</feature>
<name>A0A927IJ12_9BACT</name>
<dbReference type="PANTHER" id="PTHR40111">
    <property type="entry name" value="CEPHALOSPORIN-C DEACETYLASE"/>
    <property type="match status" value="1"/>
</dbReference>
<dbReference type="PANTHER" id="PTHR40111:SF1">
    <property type="entry name" value="CEPHALOSPORIN-C DEACETYLASE"/>
    <property type="match status" value="1"/>
</dbReference>
<evidence type="ECO:0000259" key="2">
    <source>
        <dbReference type="Pfam" id="PF05448"/>
    </source>
</evidence>
<dbReference type="AlphaFoldDB" id="A0A927IJ12"/>
<accession>A0A927IJ12</accession>
<evidence type="ECO:0000313" key="4">
    <source>
        <dbReference type="Proteomes" id="UP000622317"/>
    </source>
</evidence>
<dbReference type="Gene3D" id="3.40.50.1820">
    <property type="entry name" value="alpha/beta hydrolase"/>
    <property type="match status" value="1"/>
</dbReference>
<dbReference type="RefSeq" id="WP_191618431.1">
    <property type="nucleotide sequence ID" value="NZ_JACYFG010000040.1"/>
</dbReference>
<proteinExistence type="predicted"/>
<sequence length="431" mass="46821">MKLPNSLLRSLLLSFPAVLSAASIELSLNQPSGLYDKGEEVALTIKGEGLSSAPLQLTIQKNNQEILSQKLAFSADSATHTLSYSFNDPGSLIFEVSHGDASDSIGILIAADTLQPGSPRPADFDAYWSKQKAKAQKLRLKVTQSPIELDASESGYEAFNVEVNSPGPRPLRAILAKPAAAAPGSLPIVIQYRAAGVKGEWCRAKTHEALALAKRGNGALALDTNAHGMLNHEDEAYYEELENGPLKNYWEQGNTDRDFFYFRFMYLRMLRSIEYMTRLPEWDGKRILVIGESQGGGQALAAVGLDPRVSAAVVTVPAMCDWGGPLAGRKGGWPQPIDWNRDKPAVIETAPYFDAAHLLKGSQATLVAEIGHIDQTCPSTSIYAALNQADGKVIAYPVTYRTHGWPAGDDRAHWDATTHAAKNAFIDDYLK</sequence>
<protein>
    <submittedName>
        <fullName evidence="3">Acetylxylan esterase</fullName>
    </submittedName>
</protein>
<evidence type="ECO:0000256" key="1">
    <source>
        <dbReference type="SAM" id="SignalP"/>
    </source>
</evidence>
<dbReference type="InterPro" id="IPR039069">
    <property type="entry name" value="CE7"/>
</dbReference>
<dbReference type="EMBL" id="JACYFG010000040">
    <property type="protein sequence ID" value="MBD5781333.1"/>
    <property type="molecule type" value="Genomic_DNA"/>
</dbReference>
<dbReference type="InterPro" id="IPR008391">
    <property type="entry name" value="AXE1_dom"/>
</dbReference>
<keyword evidence="1" id="KW-0732">Signal</keyword>
<dbReference type="GO" id="GO:0052689">
    <property type="term" value="F:carboxylic ester hydrolase activity"/>
    <property type="evidence" value="ECO:0007669"/>
    <property type="project" value="TreeGrafter"/>
</dbReference>
<gene>
    <name evidence="3" type="ORF">IEN85_17665</name>
</gene>
<evidence type="ECO:0000313" key="3">
    <source>
        <dbReference type="EMBL" id="MBD5781333.1"/>
    </source>
</evidence>
<comment type="caution">
    <text evidence="3">The sequence shown here is derived from an EMBL/GenBank/DDBJ whole genome shotgun (WGS) entry which is preliminary data.</text>
</comment>
<dbReference type="InterPro" id="IPR029058">
    <property type="entry name" value="AB_hydrolase_fold"/>
</dbReference>
<dbReference type="Proteomes" id="UP000622317">
    <property type="component" value="Unassembled WGS sequence"/>
</dbReference>
<reference evidence="3" key="1">
    <citation type="submission" date="2020-09" db="EMBL/GenBank/DDBJ databases">
        <title>Pelagicoccus enzymogenes sp. nov. with an EPS production, isolated from marine sediment.</title>
        <authorList>
            <person name="Feng X."/>
        </authorList>
    </citation>
    <scope>NUCLEOTIDE SEQUENCE</scope>
    <source>
        <strain evidence="3">NFK12</strain>
    </source>
</reference>
<feature type="chain" id="PRO_5037667753" evidence="1">
    <location>
        <begin position="22"/>
        <end position="431"/>
    </location>
</feature>
<dbReference type="SUPFAM" id="SSF53474">
    <property type="entry name" value="alpha/beta-Hydrolases"/>
    <property type="match status" value="1"/>
</dbReference>
<dbReference type="Pfam" id="PF05448">
    <property type="entry name" value="AXE1"/>
    <property type="match status" value="1"/>
</dbReference>
<feature type="signal peptide" evidence="1">
    <location>
        <begin position="1"/>
        <end position="21"/>
    </location>
</feature>
<organism evidence="3 4">
    <name type="scientific">Pelagicoccus enzymogenes</name>
    <dbReference type="NCBI Taxonomy" id="2773457"/>
    <lineage>
        <taxon>Bacteria</taxon>
        <taxon>Pseudomonadati</taxon>
        <taxon>Verrucomicrobiota</taxon>
        <taxon>Opitutia</taxon>
        <taxon>Puniceicoccales</taxon>
        <taxon>Pelagicoccaceae</taxon>
        <taxon>Pelagicoccus</taxon>
    </lineage>
</organism>
<dbReference type="GO" id="GO:0005976">
    <property type="term" value="P:polysaccharide metabolic process"/>
    <property type="evidence" value="ECO:0007669"/>
    <property type="project" value="TreeGrafter"/>
</dbReference>
<keyword evidence="4" id="KW-1185">Reference proteome</keyword>